<gene>
    <name evidence="1" type="ORF">CTOB1V02_LOCUS15875</name>
</gene>
<organism evidence="1">
    <name type="scientific">Cyprideis torosa</name>
    <dbReference type="NCBI Taxonomy" id="163714"/>
    <lineage>
        <taxon>Eukaryota</taxon>
        <taxon>Metazoa</taxon>
        <taxon>Ecdysozoa</taxon>
        <taxon>Arthropoda</taxon>
        <taxon>Crustacea</taxon>
        <taxon>Oligostraca</taxon>
        <taxon>Ostracoda</taxon>
        <taxon>Podocopa</taxon>
        <taxon>Podocopida</taxon>
        <taxon>Cytherocopina</taxon>
        <taxon>Cytheroidea</taxon>
        <taxon>Cytherideidae</taxon>
        <taxon>Cyprideis</taxon>
    </lineage>
</organism>
<protein>
    <submittedName>
        <fullName evidence="1">Uncharacterized protein</fullName>
    </submittedName>
</protein>
<accession>A0A7R8WZ83</accession>
<reference evidence="1" key="1">
    <citation type="submission" date="2020-11" db="EMBL/GenBank/DDBJ databases">
        <authorList>
            <person name="Tran Van P."/>
        </authorList>
    </citation>
    <scope>NUCLEOTIDE SEQUENCE</scope>
</reference>
<evidence type="ECO:0000313" key="1">
    <source>
        <dbReference type="EMBL" id="CAD7238060.1"/>
    </source>
</evidence>
<proteinExistence type="predicted"/>
<dbReference type="EMBL" id="OB695536">
    <property type="protein sequence ID" value="CAD7238060.1"/>
    <property type="molecule type" value="Genomic_DNA"/>
</dbReference>
<dbReference type="AlphaFoldDB" id="A0A7R8WZ83"/>
<sequence length="124" mass="14018">MKMEDEIRTPLLWRGLNGYVAGSAIGSSFVVVIFSAIYIMWYAIEEMPDCHGKCMTWLILCIVTTVAWFFVFISAILMAVGHYVDDSNAISYDSLRDLRSPGRCSGRTAQWILEEEMDLSASYV</sequence>
<name>A0A7R8WZ83_9CRUS</name>